<dbReference type="OrthoDB" id="7303125at2"/>
<gene>
    <name evidence="1" type="ORF">EJ903_12400</name>
</gene>
<sequence length="604" mass="65802">MAEELKLNNPDELEDWLKDKPAAWSQIIAFRSALRVLPALGDLTNPPQVGPKLNRDKNLIIVAFRSNLLSSALHTHQADRIISAAADDAADATYRAVNSAVGNVAGAMQAAAGAVTAAGCAAAASAAAHDDDVEVARNCATQTVGSATYAAADAAYEDNDDYKDDDGVRRLWLSISLDALWLELHKEFPSPKRSALLARQPLWHGNAPKRLQAKWHHLANSELATRHRFECWIRWYEALSPFDATTTPRDAFGEALTRRIATQSNVWWKRPAEEINTDIARWLAEEQTVPSPPPTDDLSIQLTEALDALPGQQPAPYQFDWRDGRMVVLPPDALPEDGGLAQDFLDETREKAGGLFERLERTNTDPDIRRKIGKLLDVLTERVTDLRPALVKSRSLSITALADAHNTPQDERELSAGVLADLIDLDLTAKELCASLPDLARQDIERLVDAMASVEDAETARSGLDAIRRGAEEAELLGPDARAALAGLSEDAAEPAVPALKKRRVALLMATVRNLLLKALRVPGMAVKATAGALWRFMKDSGKEFRGLLVKGTAYSLLVAAGTAPLYFVATQTEAISVVARYAEGFKDIEQILKLAGRLRTPPE</sequence>
<reference evidence="1 2" key="1">
    <citation type="submission" date="2018-12" db="EMBL/GenBank/DDBJ databases">
        <authorList>
            <person name="Yang Y."/>
        </authorList>
    </citation>
    <scope>NUCLEOTIDE SEQUENCE [LARGE SCALE GENOMIC DNA]</scope>
    <source>
        <strain evidence="1 2">L-25-5w-1</strain>
    </source>
</reference>
<proteinExistence type="predicted"/>
<name>A0A3S0K4M4_9PROT</name>
<evidence type="ECO:0000313" key="2">
    <source>
        <dbReference type="Proteomes" id="UP000277007"/>
    </source>
</evidence>
<evidence type="ECO:0000313" key="1">
    <source>
        <dbReference type="EMBL" id="RTR19798.1"/>
    </source>
</evidence>
<keyword evidence="2" id="KW-1185">Reference proteome</keyword>
<dbReference type="RefSeq" id="WP_126615626.1">
    <property type="nucleotide sequence ID" value="NZ_JBHUCY010000043.1"/>
</dbReference>
<accession>A0A3S0K4M4</accession>
<dbReference type="Proteomes" id="UP000277007">
    <property type="component" value="Unassembled WGS sequence"/>
</dbReference>
<comment type="caution">
    <text evidence="1">The sequence shown here is derived from an EMBL/GenBank/DDBJ whole genome shotgun (WGS) entry which is preliminary data.</text>
</comment>
<protein>
    <submittedName>
        <fullName evidence="1">Uncharacterized protein</fullName>
    </submittedName>
</protein>
<organism evidence="1 2">
    <name type="scientific">Azospirillum griseum</name>
    <dbReference type="NCBI Taxonomy" id="2496639"/>
    <lineage>
        <taxon>Bacteria</taxon>
        <taxon>Pseudomonadati</taxon>
        <taxon>Pseudomonadota</taxon>
        <taxon>Alphaproteobacteria</taxon>
        <taxon>Rhodospirillales</taxon>
        <taxon>Azospirillaceae</taxon>
        <taxon>Azospirillum</taxon>
    </lineage>
</organism>
<dbReference type="AlphaFoldDB" id="A0A3S0K4M4"/>
<dbReference type="EMBL" id="RXMA01000010">
    <property type="protein sequence ID" value="RTR19798.1"/>
    <property type="molecule type" value="Genomic_DNA"/>
</dbReference>